<comment type="caution">
    <text evidence="1">The sequence shown here is derived from an EMBL/GenBank/DDBJ whole genome shotgun (WGS) entry which is preliminary data.</text>
</comment>
<keyword evidence="2" id="KW-1185">Reference proteome</keyword>
<dbReference type="AlphaFoldDB" id="A0A3N5C2H2"/>
<organism evidence="1 2">
    <name type="scientific">Aquisalibacillus elongatus</name>
    <dbReference type="NCBI Taxonomy" id="485577"/>
    <lineage>
        <taxon>Bacteria</taxon>
        <taxon>Bacillati</taxon>
        <taxon>Bacillota</taxon>
        <taxon>Bacilli</taxon>
        <taxon>Bacillales</taxon>
        <taxon>Bacillaceae</taxon>
        <taxon>Aquisalibacillus</taxon>
    </lineage>
</organism>
<accession>A0A3N5C2H2</accession>
<sequence length="37" mass="4267">MNLGEQVLSDLVGALKDLYPNIDKDEKIEWRVSNEFS</sequence>
<evidence type="ECO:0000313" key="1">
    <source>
        <dbReference type="EMBL" id="RPF52215.1"/>
    </source>
</evidence>
<proteinExistence type="predicted"/>
<protein>
    <submittedName>
        <fullName evidence="1">Uncharacterized protein</fullName>
    </submittedName>
</protein>
<evidence type="ECO:0000313" key="2">
    <source>
        <dbReference type="Proteomes" id="UP000276443"/>
    </source>
</evidence>
<reference evidence="1 2" key="1">
    <citation type="submission" date="2018-11" db="EMBL/GenBank/DDBJ databases">
        <title>Genomic Encyclopedia of Type Strains, Phase IV (KMG-IV): sequencing the most valuable type-strain genomes for metagenomic binning, comparative biology and taxonomic classification.</title>
        <authorList>
            <person name="Goeker M."/>
        </authorList>
    </citation>
    <scope>NUCLEOTIDE SEQUENCE [LARGE SCALE GENOMIC DNA]</scope>
    <source>
        <strain evidence="1 2">DSM 18090</strain>
    </source>
</reference>
<dbReference type="Proteomes" id="UP000276443">
    <property type="component" value="Unassembled WGS sequence"/>
</dbReference>
<dbReference type="EMBL" id="RKRF01000010">
    <property type="protein sequence ID" value="RPF52215.1"/>
    <property type="molecule type" value="Genomic_DNA"/>
</dbReference>
<name>A0A3N5C2H2_9BACI</name>
<gene>
    <name evidence="1" type="ORF">EDC24_2206</name>
</gene>